<evidence type="ECO:0000313" key="2">
    <source>
        <dbReference type="EMBL" id="AWK74180.1"/>
    </source>
</evidence>
<reference evidence="2 3" key="1">
    <citation type="submission" date="2017-05" db="EMBL/GenBank/DDBJ databases">
        <title>Isolation of Rhodococcus sp. S2-17 biodegrading of BP-3.</title>
        <authorList>
            <person name="Lee Y."/>
            <person name="Kim K.H."/>
            <person name="Chun B.H."/>
            <person name="Jung H.S."/>
            <person name="Jeon C.O."/>
        </authorList>
    </citation>
    <scope>NUCLEOTIDE SEQUENCE [LARGE SCALE GENOMIC DNA]</scope>
    <source>
        <strain evidence="2 3">S2-17</strain>
    </source>
</reference>
<dbReference type="RefSeq" id="WP_109332884.1">
    <property type="nucleotide sequence ID" value="NZ_CP021354.1"/>
</dbReference>
<keyword evidence="1" id="KW-0812">Transmembrane</keyword>
<dbReference type="EMBL" id="CP021354">
    <property type="protein sequence ID" value="AWK74180.1"/>
    <property type="molecule type" value="Genomic_DNA"/>
</dbReference>
<gene>
    <name evidence="2" type="ORF">CBI38_24125</name>
</gene>
<dbReference type="OrthoDB" id="4485778at2"/>
<dbReference type="KEGG" id="roz:CBI38_24125"/>
<feature type="transmembrane region" description="Helical" evidence="1">
    <location>
        <begin position="51"/>
        <end position="73"/>
    </location>
</feature>
<protein>
    <submittedName>
        <fullName evidence="2">Uncharacterized protein</fullName>
    </submittedName>
</protein>
<evidence type="ECO:0000313" key="3">
    <source>
        <dbReference type="Proteomes" id="UP000245711"/>
    </source>
</evidence>
<keyword evidence="1" id="KW-1133">Transmembrane helix</keyword>
<keyword evidence="3" id="KW-1185">Reference proteome</keyword>
<feature type="transmembrane region" description="Helical" evidence="1">
    <location>
        <begin position="26"/>
        <end position="45"/>
    </location>
</feature>
<keyword evidence="1" id="KW-0472">Membrane</keyword>
<proteinExistence type="predicted"/>
<organism evidence="2 3">
    <name type="scientific">Rhodococcus oxybenzonivorans</name>
    <dbReference type="NCBI Taxonomy" id="1990687"/>
    <lineage>
        <taxon>Bacteria</taxon>
        <taxon>Bacillati</taxon>
        <taxon>Actinomycetota</taxon>
        <taxon>Actinomycetes</taxon>
        <taxon>Mycobacteriales</taxon>
        <taxon>Nocardiaceae</taxon>
        <taxon>Rhodococcus</taxon>
    </lineage>
</organism>
<dbReference type="AlphaFoldDB" id="A0A2S2BZY5"/>
<dbReference type="Proteomes" id="UP000245711">
    <property type="component" value="Chromosome"/>
</dbReference>
<feature type="transmembrane region" description="Helical" evidence="1">
    <location>
        <begin position="85"/>
        <end position="106"/>
    </location>
</feature>
<evidence type="ECO:0000256" key="1">
    <source>
        <dbReference type="SAM" id="Phobius"/>
    </source>
</evidence>
<sequence>MGGALGAVLYYLAITVVGPAVEVRRLTVALAMSVCAVLGIVVASGRQGDGYALVGVGLLGSVVPFTAVVASVVDRAPQQPWRRKAILAAWTVLAGVSMAILGYILADVSSIAFEKVPGRLR</sequence>
<name>A0A2S2BZY5_9NOCA</name>
<accession>A0A2S2BZY5</accession>